<dbReference type="SMART" id="SM00248">
    <property type="entry name" value="ANK"/>
    <property type="match status" value="5"/>
</dbReference>
<keyword evidence="2" id="KW-0812">Transmembrane</keyword>
<dbReference type="SUPFAM" id="SSF48403">
    <property type="entry name" value="Ankyrin repeat"/>
    <property type="match status" value="1"/>
</dbReference>
<dbReference type="Pfam" id="PF13962">
    <property type="entry name" value="PGG"/>
    <property type="match status" value="1"/>
</dbReference>
<keyword evidence="2" id="KW-0472">Membrane</keyword>
<dbReference type="InterPro" id="IPR002110">
    <property type="entry name" value="Ankyrin_rpt"/>
</dbReference>
<keyword evidence="2" id="KW-1133">Transmembrane helix</keyword>
<dbReference type="PROSITE" id="PS50088">
    <property type="entry name" value="ANK_REPEAT"/>
    <property type="match status" value="2"/>
</dbReference>
<proteinExistence type="predicted"/>
<evidence type="ECO:0000256" key="1">
    <source>
        <dbReference type="PROSITE-ProRule" id="PRU00023"/>
    </source>
</evidence>
<dbReference type="PANTHER" id="PTHR24128">
    <property type="entry name" value="HOMEOBOX PROTEIN WARIAI"/>
    <property type="match status" value="1"/>
</dbReference>
<gene>
    <name evidence="4" type="ORF">ACH5RR_021375</name>
</gene>
<evidence type="ECO:0000256" key="2">
    <source>
        <dbReference type="SAM" id="Phobius"/>
    </source>
</evidence>
<keyword evidence="5" id="KW-1185">Reference proteome</keyword>
<reference evidence="4 5" key="1">
    <citation type="submission" date="2024-11" db="EMBL/GenBank/DDBJ databases">
        <title>A near-complete genome assembly of Cinchona calisaya.</title>
        <authorList>
            <person name="Lian D.C."/>
            <person name="Zhao X.W."/>
            <person name="Wei L."/>
        </authorList>
    </citation>
    <scope>NUCLEOTIDE SEQUENCE [LARGE SCALE GENOMIC DNA]</scope>
    <source>
        <tissue evidence="4">Nenye</tissue>
    </source>
</reference>
<keyword evidence="1" id="KW-0040">ANK repeat</keyword>
<dbReference type="Pfam" id="PF13857">
    <property type="entry name" value="Ank_5"/>
    <property type="match status" value="1"/>
</dbReference>
<feature type="repeat" description="ANK" evidence="1">
    <location>
        <begin position="179"/>
        <end position="202"/>
    </location>
</feature>
<feature type="repeat" description="ANK" evidence="1">
    <location>
        <begin position="140"/>
        <end position="161"/>
    </location>
</feature>
<accession>A0ABD2ZIW5</accession>
<feature type="transmembrane region" description="Helical" evidence="2">
    <location>
        <begin position="361"/>
        <end position="383"/>
    </location>
</feature>
<organism evidence="4 5">
    <name type="scientific">Cinchona calisaya</name>
    <dbReference type="NCBI Taxonomy" id="153742"/>
    <lineage>
        <taxon>Eukaryota</taxon>
        <taxon>Viridiplantae</taxon>
        <taxon>Streptophyta</taxon>
        <taxon>Embryophyta</taxon>
        <taxon>Tracheophyta</taxon>
        <taxon>Spermatophyta</taxon>
        <taxon>Magnoliopsida</taxon>
        <taxon>eudicotyledons</taxon>
        <taxon>Gunneridae</taxon>
        <taxon>Pentapetalae</taxon>
        <taxon>asterids</taxon>
        <taxon>lamiids</taxon>
        <taxon>Gentianales</taxon>
        <taxon>Rubiaceae</taxon>
        <taxon>Cinchonoideae</taxon>
        <taxon>Cinchoneae</taxon>
        <taxon>Cinchona</taxon>
    </lineage>
</organism>
<feature type="domain" description="PGG" evidence="3">
    <location>
        <begin position="289"/>
        <end position="388"/>
    </location>
</feature>
<evidence type="ECO:0000313" key="5">
    <source>
        <dbReference type="Proteomes" id="UP001630127"/>
    </source>
</evidence>
<evidence type="ECO:0000259" key="3">
    <source>
        <dbReference type="Pfam" id="PF13962"/>
    </source>
</evidence>
<feature type="transmembrane region" description="Helical" evidence="2">
    <location>
        <begin position="416"/>
        <end position="434"/>
    </location>
</feature>
<dbReference type="Proteomes" id="UP001630127">
    <property type="component" value="Unassembled WGS sequence"/>
</dbReference>
<sequence length="448" mass="48733">MMEQSLVEAAQAGNIDALYGFLQQNPYLLDKLDEIPFLDNPLHIAAASAGSTHFAVEVLNLKPSFSKKLNPDGFSPLDLALHYGNTHTVRRLVDFDPELVRVKGKERFTALHYVAEVGDEDLLAEFLVRCPKSIEDLTIRGETAVHVAVRNGNVRALKVLLGWLQLTENEQILNWEDENGDTVLHIAASTRNFEVVRLLIEKVSINHKNQEGLTALDIVVGRSNSATATDGRIKRILQSTGAKRSSSLPKNDSLADILISKVSSKRKLFGQKVEGEGSNLGSLHNLSGETRNALLVVAVLITTATYQAILSPPGGISSGSDNSPILHDSLAISPTTSTNDDTGETGTANLTGKVQMGWPNFSIFLILNTIPFFASLGMIVALLPRTHYNSLLVVPLLSLSLSYAFSAGIISPRVDALPSFSYALISFCAFVLMSRSTTVKYQLRNRLV</sequence>
<dbReference type="Gene3D" id="1.25.40.20">
    <property type="entry name" value="Ankyrin repeat-containing domain"/>
    <property type="match status" value="1"/>
</dbReference>
<dbReference type="PROSITE" id="PS50297">
    <property type="entry name" value="ANK_REP_REGION"/>
    <property type="match status" value="2"/>
</dbReference>
<name>A0ABD2ZIW5_9GENT</name>
<dbReference type="PANTHER" id="PTHR24128:SF24">
    <property type="entry name" value="ANKYRIN REPEAT PROTEIN"/>
    <property type="match status" value="1"/>
</dbReference>
<comment type="caution">
    <text evidence="4">The sequence shown here is derived from an EMBL/GenBank/DDBJ whole genome shotgun (WGS) entry which is preliminary data.</text>
</comment>
<protein>
    <recommendedName>
        <fullName evidence="3">PGG domain-containing protein</fullName>
    </recommendedName>
</protein>
<dbReference type="InterPro" id="IPR036770">
    <property type="entry name" value="Ankyrin_rpt-contain_sf"/>
</dbReference>
<dbReference type="InterPro" id="IPR026961">
    <property type="entry name" value="PGG_dom"/>
</dbReference>
<feature type="transmembrane region" description="Helical" evidence="2">
    <location>
        <begin position="390"/>
        <end position="410"/>
    </location>
</feature>
<dbReference type="AlphaFoldDB" id="A0ABD2ZIW5"/>
<dbReference type="Pfam" id="PF00023">
    <property type="entry name" value="Ank"/>
    <property type="match status" value="1"/>
</dbReference>
<evidence type="ECO:0000313" key="4">
    <source>
        <dbReference type="EMBL" id="KAL3518786.1"/>
    </source>
</evidence>
<dbReference type="EMBL" id="JBJUIK010000009">
    <property type="protein sequence ID" value="KAL3518786.1"/>
    <property type="molecule type" value="Genomic_DNA"/>
</dbReference>